<name>A0A1I7UC36_9PELO</name>
<evidence type="ECO:0000313" key="2">
    <source>
        <dbReference type="WBParaSite" id="Csp11.Scaffold629.g7826.t1"/>
    </source>
</evidence>
<organism evidence="1 2">
    <name type="scientific">Caenorhabditis tropicalis</name>
    <dbReference type="NCBI Taxonomy" id="1561998"/>
    <lineage>
        <taxon>Eukaryota</taxon>
        <taxon>Metazoa</taxon>
        <taxon>Ecdysozoa</taxon>
        <taxon>Nematoda</taxon>
        <taxon>Chromadorea</taxon>
        <taxon>Rhabditida</taxon>
        <taxon>Rhabditina</taxon>
        <taxon>Rhabditomorpha</taxon>
        <taxon>Rhabditoidea</taxon>
        <taxon>Rhabditidae</taxon>
        <taxon>Peloderinae</taxon>
        <taxon>Caenorhabditis</taxon>
    </lineage>
</organism>
<dbReference type="AlphaFoldDB" id="A0A1I7UC36"/>
<dbReference type="Proteomes" id="UP000095282">
    <property type="component" value="Unplaced"/>
</dbReference>
<evidence type="ECO:0000313" key="1">
    <source>
        <dbReference type="Proteomes" id="UP000095282"/>
    </source>
</evidence>
<protein>
    <submittedName>
        <fullName evidence="2">Uncharacterized protein</fullName>
    </submittedName>
</protein>
<proteinExistence type="predicted"/>
<accession>A0A1I7UC36</accession>
<dbReference type="WBParaSite" id="Csp11.Scaffold629.g7826.t1">
    <property type="protein sequence ID" value="Csp11.Scaffold629.g7826.t1"/>
    <property type="gene ID" value="Csp11.Scaffold629.g7826"/>
</dbReference>
<keyword evidence="1" id="KW-1185">Reference proteome</keyword>
<reference evidence="2" key="1">
    <citation type="submission" date="2016-11" db="UniProtKB">
        <authorList>
            <consortium name="WormBaseParasite"/>
        </authorList>
    </citation>
    <scope>IDENTIFICATION</scope>
</reference>
<sequence>MENLGRIANESTETGESVAAECFDRDKYPMSIRRNIVRLLDNRGASGDEKEYCGEFKRTRNLETELLNPNIDLDYHMDEYPIFE</sequence>